<dbReference type="Proteomes" id="UP001139031">
    <property type="component" value="Unassembled WGS sequence"/>
</dbReference>
<evidence type="ECO:0000313" key="3">
    <source>
        <dbReference type="Proteomes" id="UP001139031"/>
    </source>
</evidence>
<evidence type="ECO:0000256" key="1">
    <source>
        <dbReference type="SAM" id="MobiDB-lite"/>
    </source>
</evidence>
<comment type="caution">
    <text evidence="2">The sequence shown here is derived from an EMBL/GenBank/DDBJ whole genome shotgun (WGS) entry which is preliminary data.</text>
</comment>
<evidence type="ECO:0008006" key="4">
    <source>
        <dbReference type="Google" id="ProtNLM"/>
    </source>
</evidence>
<organism evidence="2 3">
    <name type="scientific">Nannocystis pusilla</name>
    <dbReference type="NCBI Taxonomy" id="889268"/>
    <lineage>
        <taxon>Bacteria</taxon>
        <taxon>Pseudomonadati</taxon>
        <taxon>Myxococcota</taxon>
        <taxon>Polyangia</taxon>
        <taxon>Nannocystales</taxon>
        <taxon>Nannocystaceae</taxon>
        <taxon>Nannocystis</taxon>
    </lineage>
</organism>
<protein>
    <recommendedName>
        <fullName evidence="4">AgmX/PglI C-terminal domain-containing protein</fullName>
    </recommendedName>
</protein>
<evidence type="ECO:0000313" key="2">
    <source>
        <dbReference type="EMBL" id="MBZ5709955.1"/>
    </source>
</evidence>
<feature type="region of interest" description="Disordered" evidence="1">
    <location>
        <begin position="30"/>
        <end position="52"/>
    </location>
</feature>
<sequence>MSTPTAILLAGVLIAVALFLGLRATNTPPTPAPAPAAAPDPSPPPAPPPVDLAVSRQHATNALAYHRGTLRQDCYLPVVASEAVPPALDIEFTFTFDAAGVQAMRGVVETSAESRPTVTQCVLDKLPPLRIPAPGQVVTAVVVLSFP</sequence>
<feature type="compositionally biased region" description="Pro residues" evidence="1">
    <location>
        <begin position="30"/>
        <end position="50"/>
    </location>
</feature>
<dbReference type="EMBL" id="JAIRAU010000011">
    <property type="protein sequence ID" value="MBZ5709955.1"/>
    <property type="molecule type" value="Genomic_DNA"/>
</dbReference>
<dbReference type="RefSeq" id="WP_224191727.1">
    <property type="nucleotide sequence ID" value="NZ_JAIRAU010000011.1"/>
</dbReference>
<gene>
    <name evidence="2" type="ORF">K7C98_11885</name>
</gene>
<proteinExistence type="predicted"/>
<accession>A0ABS7TP25</accession>
<keyword evidence="3" id="KW-1185">Reference proteome</keyword>
<reference evidence="2" key="1">
    <citation type="submission" date="2021-08" db="EMBL/GenBank/DDBJ databases">
        <authorList>
            <person name="Stevens D.C."/>
        </authorList>
    </citation>
    <scope>NUCLEOTIDE SEQUENCE</scope>
    <source>
        <strain evidence="2">DSM 53165</strain>
    </source>
</reference>
<name>A0ABS7TP25_9BACT</name>